<dbReference type="InterPro" id="IPR024623">
    <property type="entry name" value="YtxH"/>
</dbReference>
<keyword evidence="3" id="KW-1185">Reference proteome</keyword>
<evidence type="ECO:0000256" key="1">
    <source>
        <dbReference type="SAM" id="SignalP"/>
    </source>
</evidence>
<feature type="signal peptide" evidence="1">
    <location>
        <begin position="1"/>
        <end position="20"/>
    </location>
</feature>
<dbReference type="AlphaFoldDB" id="A0A417YYZ3"/>
<accession>A0A417YYZ3</accession>
<evidence type="ECO:0000313" key="2">
    <source>
        <dbReference type="EMBL" id="RHW43130.1"/>
    </source>
</evidence>
<feature type="chain" id="PRO_5038435775" evidence="1">
    <location>
        <begin position="21"/>
        <end position="134"/>
    </location>
</feature>
<dbReference type="EMBL" id="QWEG01000001">
    <property type="protein sequence ID" value="RHW43130.1"/>
    <property type="molecule type" value="Genomic_DNA"/>
</dbReference>
<sequence length="134" mass="14738">MGAKRFLYGFLLGSAAAGLATLFTVPQSGRETRETLKNSKDTFISQLKDLKQSIMDVKDASAYATKEGRVHVSRFIQEVNTAIGRWKAETLPQQIEIQKEISEIEAAIGHLENELSAHSATSNAHGVDHNNARQ</sequence>
<dbReference type="Pfam" id="PF12732">
    <property type="entry name" value="YtxH"/>
    <property type="match status" value="1"/>
</dbReference>
<keyword evidence="1" id="KW-0732">Signal</keyword>
<reference evidence="2 3" key="1">
    <citation type="journal article" date="2017" name="Int. J. Syst. Evol. Microbiol.">
        <title>Bacillus notoginsengisoli sp. nov., a novel bacterium isolated from the rhizosphere of Panax notoginseng.</title>
        <authorList>
            <person name="Zhang M.Y."/>
            <person name="Cheng J."/>
            <person name="Cai Y."/>
            <person name="Zhang T.Y."/>
            <person name="Wu Y.Y."/>
            <person name="Manikprabhu D."/>
            <person name="Li W.J."/>
            <person name="Zhang Y.X."/>
        </authorList>
    </citation>
    <scope>NUCLEOTIDE SEQUENCE [LARGE SCALE GENOMIC DNA]</scope>
    <source>
        <strain evidence="2 3">JCM 30743</strain>
    </source>
</reference>
<organism evidence="2 3">
    <name type="scientific">Neobacillus notoginsengisoli</name>
    <dbReference type="NCBI Taxonomy" id="1578198"/>
    <lineage>
        <taxon>Bacteria</taxon>
        <taxon>Bacillati</taxon>
        <taxon>Bacillota</taxon>
        <taxon>Bacilli</taxon>
        <taxon>Bacillales</taxon>
        <taxon>Bacillaceae</taxon>
        <taxon>Neobacillus</taxon>
    </lineage>
</organism>
<name>A0A417YYZ3_9BACI</name>
<dbReference type="PANTHER" id="PTHR35792:SF3">
    <property type="entry name" value="IG HYPOTHETICAL 17707"/>
    <property type="match status" value="1"/>
</dbReference>
<protein>
    <submittedName>
        <fullName evidence="2">YtxH domain-containing protein</fullName>
    </submittedName>
</protein>
<dbReference type="RefSeq" id="WP_118918738.1">
    <property type="nucleotide sequence ID" value="NZ_QWEG01000001.1"/>
</dbReference>
<dbReference type="Proteomes" id="UP000284416">
    <property type="component" value="Unassembled WGS sequence"/>
</dbReference>
<gene>
    <name evidence="2" type="ORF">D1B31_00160</name>
</gene>
<dbReference type="OrthoDB" id="2989636at2"/>
<proteinExistence type="predicted"/>
<evidence type="ECO:0000313" key="3">
    <source>
        <dbReference type="Proteomes" id="UP000284416"/>
    </source>
</evidence>
<comment type="caution">
    <text evidence="2">The sequence shown here is derived from an EMBL/GenBank/DDBJ whole genome shotgun (WGS) entry which is preliminary data.</text>
</comment>
<dbReference type="InterPro" id="IPR052928">
    <property type="entry name" value="Desiccation-related_membrane"/>
</dbReference>
<dbReference type="PANTHER" id="PTHR35792">
    <property type="entry name" value="GENERAL STRESS PROTEIN"/>
    <property type="match status" value="1"/>
</dbReference>